<dbReference type="InterPro" id="IPR000326">
    <property type="entry name" value="PAP2/HPO"/>
</dbReference>
<dbReference type="InterPro" id="IPR006166">
    <property type="entry name" value="ERCC4_domain"/>
</dbReference>
<feature type="domain" description="Phosphatidic acid phosphatase type 2/haloperoxidase" evidence="12">
    <location>
        <begin position="791"/>
        <end position="939"/>
    </location>
</feature>
<keyword evidence="5" id="KW-0227">DNA damage</keyword>
<evidence type="ECO:0000256" key="9">
    <source>
        <dbReference type="ARBA" id="ARBA00023242"/>
    </source>
</evidence>
<gene>
    <name evidence="14" type="ORF">N0F65_012201</name>
</gene>
<feature type="region of interest" description="Disordered" evidence="10">
    <location>
        <begin position="1475"/>
        <end position="1502"/>
    </location>
</feature>
<dbReference type="SMART" id="SM00014">
    <property type="entry name" value="acidPPc"/>
    <property type="match status" value="3"/>
</dbReference>
<dbReference type="EMBL" id="DAKRPA010000006">
    <property type="protein sequence ID" value="DBA04618.1"/>
    <property type="molecule type" value="Genomic_DNA"/>
</dbReference>
<dbReference type="Pfam" id="PF01569">
    <property type="entry name" value="PAP2"/>
    <property type="match status" value="3"/>
</dbReference>
<keyword evidence="7" id="KW-0238">DNA-binding</keyword>
<dbReference type="GO" id="GO:0000724">
    <property type="term" value="P:double-strand break repair via homologous recombination"/>
    <property type="evidence" value="ECO:0007669"/>
    <property type="project" value="TreeGrafter"/>
</dbReference>
<evidence type="ECO:0000259" key="12">
    <source>
        <dbReference type="SMART" id="SM00014"/>
    </source>
</evidence>
<dbReference type="Proteomes" id="UP001146120">
    <property type="component" value="Unassembled WGS sequence"/>
</dbReference>
<evidence type="ECO:0000259" key="13">
    <source>
        <dbReference type="SMART" id="SM00891"/>
    </source>
</evidence>
<feature type="transmembrane region" description="Helical" evidence="11">
    <location>
        <begin position="238"/>
        <end position="256"/>
    </location>
</feature>
<dbReference type="GO" id="GO:0000110">
    <property type="term" value="C:nucleotide-excision repair factor 1 complex"/>
    <property type="evidence" value="ECO:0007669"/>
    <property type="project" value="TreeGrafter"/>
</dbReference>
<organism evidence="14 15">
    <name type="scientific">Lagenidium giganteum</name>
    <dbReference type="NCBI Taxonomy" id="4803"/>
    <lineage>
        <taxon>Eukaryota</taxon>
        <taxon>Sar</taxon>
        <taxon>Stramenopiles</taxon>
        <taxon>Oomycota</taxon>
        <taxon>Peronosporomycetes</taxon>
        <taxon>Pythiales</taxon>
        <taxon>Pythiaceae</taxon>
    </lineage>
</organism>
<dbReference type="SUPFAM" id="SSF48317">
    <property type="entry name" value="Acid phosphatase/Vanadium-dependent haloperoxidase"/>
    <property type="match status" value="3"/>
</dbReference>
<feature type="transmembrane region" description="Helical" evidence="11">
    <location>
        <begin position="428"/>
        <end position="448"/>
    </location>
</feature>
<feature type="domain" description="Phosphatidic acid phosphatase type 2/haloperoxidase" evidence="12">
    <location>
        <begin position="468"/>
        <end position="616"/>
    </location>
</feature>
<feature type="transmembrane region" description="Helical" evidence="11">
    <location>
        <begin position="198"/>
        <end position="217"/>
    </location>
</feature>
<accession>A0AAV2ZB22</accession>
<dbReference type="PANTHER" id="PTHR10150">
    <property type="entry name" value="DNA REPAIR ENDONUCLEASE XPF"/>
    <property type="match status" value="1"/>
</dbReference>
<dbReference type="InterPro" id="IPR047520">
    <property type="entry name" value="XPF_nuclease"/>
</dbReference>
<comment type="similarity">
    <text evidence="2">Belongs to the XPF family.</text>
</comment>
<comment type="caution">
    <text evidence="14">The sequence shown here is derived from an EMBL/GenBank/DDBJ whole genome shotgun (WGS) entry which is preliminary data.</text>
</comment>
<feature type="region of interest" description="Disordered" evidence="10">
    <location>
        <begin position="965"/>
        <end position="990"/>
    </location>
</feature>
<dbReference type="GO" id="GO:0000014">
    <property type="term" value="F:single-stranded DNA endodeoxyribonuclease activity"/>
    <property type="evidence" value="ECO:0007669"/>
    <property type="project" value="TreeGrafter"/>
</dbReference>
<evidence type="ECO:0000256" key="3">
    <source>
        <dbReference type="ARBA" id="ARBA00022722"/>
    </source>
</evidence>
<comment type="subcellular location">
    <subcellularLocation>
        <location evidence="1">Nucleus</location>
    </subcellularLocation>
</comment>
<feature type="transmembrane region" description="Helical" evidence="11">
    <location>
        <begin position="753"/>
        <end position="775"/>
    </location>
</feature>
<feature type="transmembrane region" description="Helical" evidence="11">
    <location>
        <begin position="854"/>
        <end position="872"/>
    </location>
</feature>
<feature type="region of interest" description="Disordered" evidence="10">
    <location>
        <begin position="315"/>
        <end position="336"/>
    </location>
</feature>
<feature type="transmembrane region" description="Helical" evidence="11">
    <location>
        <begin position="696"/>
        <end position="714"/>
    </location>
</feature>
<dbReference type="GO" id="GO:0003697">
    <property type="term" value="F:single-stranded DNA binding"/>
    <property type="evidence" value="ECO:0007669"/>
    <property type="project" value="TreeGrafter"/>
</dbReference>
<evidence type="ECO:0000256" key="10">
    <source>
        <dbReference type="SAM" id="MobiDB-lite"/>
    </source>
</evidence>
<dbReference type="FunFam" id="3.40.50.10130:FF:000002">
    <property type="entry name" value="DNA repair endonuclease XPF"/>
    <property type="match status" value="1"/>
</dbReference>
<reference evidence="14" key="2">
    <citation type="journal article" date="2023" name="Microbiol Resour">
        <title>Decontamination and Annotation of the Draft Genome Sequence of the Oomycete Lagenidium giganteum ARSEF 373.</title>
        <authorList>
            <person name="Morgan W.R."/>
            <person name="Tartar A."/>
        </authorList>
    </citation>
    <scope>NUCLEOTIDE SEQUENCE</scope>
    <source>
        <strain evidence="14">ARSEF 373</strain>
    </source>
</reference>
<dbReference type="Gene3D" id="1.10.150.20">
    <property type="entry name" value="5' to 3' exonuclease, C-terminal subdomain"/>
    <property type="match status" value="1"/>
</dbReference>
<dbReference type="SUPFAM" id="SSF52980">
    <property type="entry name" value="Restriction endonuclease-like"/>
    <property type="match status" value="1"/>
</dbReference>
<proteinExistence type="inferred from homology"/>
<dbReference type="PANTHER" id="PTHR10150:SF0">
    <property type="entry name" value="DNA REPAIR ENDONUCLEASE XPF"/>
    <property type="match status" value="1"/>
</dbReference>
<feature type="transmembrane region" description="Helical" evidence="11">
    <location>
        <begin position="352"/>
        <end position="370"/>
    </location>
</feature>
<dbReference type="SMART" id="SM00891">
    <property type="entry name" value="ERCC4"/>
    <property type="match status" value="1"/>
</dbReference>
<keyword evidence="15" id="KW-1185">Reference proteome</keyword>
<keyword evidence="8" id="KW-0234">DNA repair</keyword>
<evidence type="ECO:0000256" key="8">
    <source>
        <dbReference type="ARBA" id="ARBA00023204"/>
    </source>
</evidence>
<evidence type="ECO:0000313" key="14">
    <source>
        <dbReference type="EMBL" id="DBA04618.1"/>
    </source>
</evidence>
<keyword evidence="11" id="KW-1133">Transmembrane helix</keyword>
<evidence type="ECO:0000256" key="4">
    <source>
        <dbReference type="ARBA" id="ARBA00022759"/>
    </source>
</evidence>
<keyword evidence="11" id="KW-0812">Transmembrane</keyword>
<evidence type="ECO:0000256" key="11">
    <source>
        <dbReference type="SAM" id="Phobius"/>
    </source>
</evidence>
<dbReference type="GO" id="GO:0003684">
    <property type="term" value="F:damaged DNA binding"/>
    <property type="evidence" value="ECO:0007669"/>
    <property type="project" value="TreeGrafter"/>
</dbReference>
<evidence type="ECO:0000256" key="7">
    <source>
        <dbReference type="ARBA" id="ARBA00023125"/>
    </source>
</evidence>
<dbReference type="InterPro" id="IPR011335">
    <property type="entry name" value="Restrct_endonuc-II-like"/>
</dbReference>
<keyword evidence="11" id="KW-0472">Membrane</keyword>
<reference evidence="14" key="1">
    <citation type="submission" date="2022-11" db="EMBL/GenBank/DDBJ databases">
        <authorList>
            <person name="Morgan W.R."/>
            <person name="Tartar A."/>
        </authorList>
    </citation>
    <scope>NUCLEOTIDE SEQUENCE</scope>
    <source>
        <strain evidence="14">ARSEF 373</strain>
    </source>
</reference>
<keyword evidence="6" id="KW-0378">Hydrolase</keyword>
<dbReference type="Gene3D" id="3.40.50.10130">
    <property type="match status" value="1"/>
</dbReference>
<feature type="domain" description="Phosphatidic acid phosphatase type 2/haloperoxidase" evidence="12">
    <location>
        <begin position="135"/>
        <end position="283"/>
    </location>
</feature>
<name>A0AAV2ZB22_9STRA</name>
<keyword evidence="3" id="KW-0540">Nuclease</keyword>
<feature type="transmembrane region" description="Helical" evidence="11">
    <location>
        <begin position="40"/>
        <end position="58"/>
    </location>
</feature>
<keyword evidence="4" id="KW-0255">Endonuclease</keyword>
<evidence type="ECO:0000256" key="5">
    <source>
        <dbReference type="ARBA" id="ARBA00022763"/>
    </source>
</evidence>
<dbReference type="CDD" id="cd03390">
    <property type="entry name" value="PAP2_containing_1_like"/>
    <property type="match status" value="1"/>
</dbReference>
<dbReference type="GO" id="GO:0000712">
    <property type="term" value="P:resolution of meiotic recombination intermediates"/>
    <property type="evidence" value="ECO:0007669"/>
    <property type="project" value="TreeGrafter"/>
</dbReference>
<evidence type="ECO:0000256" key="1">
    <source>
        <dbReference type="ARBA" id="ARBA00004123"/>
    </source>
</evidence>
<feature type="transmembrane region" description="Helical" evidence="11">
    <location>
        <begin position="893"/>
        <end position="911"/>
    </location>
</feature>
<dbReference type="InterPro" id="IPR036938">
    <property type="entry name" value="PAP2/HPO_sf"/>
</dbReference>
<feature type="transmembrane region" description="Helical" evidence="11">
    <location>
        <begin position="97"/>
        <end position="115"/>
    </location>
</feature>
<feature type="transmembrane region" description="Helical" evidence="11">
    <location>
        <begin position="601"/>
        <end position="618"/>
    </location>
</feature>
<dbReference type="InterPro" id="IPR010994">
    <property type="entry name" value="RuvA_2-like"/>
</dbReference>
<feature type="domain" description="ERCC4" evidence="13">
    <location>
        <begin position="1692"/>
        <end position="1772"/>
    </location>
</feature>
<evidence type="ECO:0000256" key="2">
    <source>
        <dbReference type="ARBA" id="ARBA00010015"/>
    </source>
</evidence>
<protein>
    <submittedName>
        <fullName evidence="14">Uncharacterized protein</fullName>
    </submittedName>
</protein>
<dbReference type="CDD" id="cd20078">
    <property type="entry name" value="XPF_nuclease_XPF_euk"/>
    <property type="match status" value="1"/>
</dbReference>
<evidence type="ECO:0000313" key="15">
    <source>
        <dbReference type="Proteomes" id="UP001146120"/>
    </source>
</evidence>
<dbReference type="GO" id="GO:1901255">
    <property type="term" value="P:nucleotide-excision repair involved in interstrand cross-link repair"/>
    <property type="evidence" value="ECO:0007669"/>
    <property type="project" value="TreeGrafter"/>
</dbReference>
<dbReference type="Gene3D" id="1.20.144.10">
    <property type="entry name" value="Phosphatidic acid phosphatase type 2/haloperoxidase"/>
    <property type="match status" value="3"/>
</dbReference>
<keyword evidence="9" id="KW-0539">Nucleus</keyword>
<feature type="transmembrane region" description="Helical" evidence="11">
    <location>
        <begin position="135"/>
        <end position="153"/>
    </location>
</feature>
<feature type="transmembrane region" description="Helical" evidence="11">
    <location>
        <begin position="268"/>
        <end position="285"/>
    </location>
</feature>
<sequence length="1922" mass="216835">MSQSLPFFLVDVVFPSADSAIDIAPTTRGTMRHKLAKFRALEFACAGVAFGVAMLFSLTSVHKRVIPSVEVRVAPNRTIWALDPTINEKKLKEQVPMLSLVLFGVGIPIGVNLLFNYGLPHFRAARTVRHDTRDFLLSLLMSIGLSQMLTQFMKNMTGRLRPCFYDMCGWRRDVVWDGVSDLCTLPKWEKEGRKSFPSGHASFAWAALFLLTLYLLGRSKLAAENRSECAYRGGRKTFKLFACFAPTLLAAWVAITRSVDNWHHDSDILAGSLIGALSAALGYWYNYSSIFDRRSAGLPHEACCDQRRDMRHEDEEPLCSRSTSNPMAVHNESLEDDTNPGRTSMLLAKYRALEFAGAIGVLAAAMAFSLTKVHSRAIPNIEIVLKDQRYYALDPNINQKKMKEQGDFVSLQGEHASWLTWFGCDSSVPMIMLFLLGTVIPTITNLTVNYILPRFNRAQLVPHDTRDFFLSLIKSISIAQLLTQFMKNMTGRFRPCFYDMCGWQRDIVWDGVTNLCMLPKWEKEARKSFPSGHASFSWSTLFLLTLYLMGRSKLAAANRCDCIFRGGRKTFKLFLCFVPTLLAAWVAITRSVDNWHHYSDILAGSIIGAFSAALSYWYNYGSIFDWESAGMPLETFHERPRSSSGEEEHEEDIGESELSSLLKMTATSTPHDDTACGAPGPRQGNKWKHMLAEYRMVEFAGTIIVLGVAGLLSMTHVHQREIPNIEVRISTNETFWALDPTINQKRLKEQVPMMALVLFGTGIPILANLIVNYVLPRYKKARVVPHDTRDFLLSLLKSVSLAQLLTQFIKNMTGRFRPCFYDMCGWQRDVVWDGVTNLCTVPKWEKEARKSFPSGHSSFAWSTLFFLTLYLLGRSKLAAENRSECIYRGGRKTFKLFICFAPTLVAAWVAITRSIDNWHHYSDILAGSIIGAFAAGLGYCYNYGSIFHWESAGIPFEEFHTQRRRKRHDSEGDMESACDSGARSNVGPTEVEASSSTNYVAEELLSMRRWLPFEKAILSEMMEEDALLIMGKGLGIQRMFTYFARLYCSRRNLVLCLNANDYVVMFHHLMLSLGGLDKKLLPRVIDTKSTIAERLQLYKRGGCFFITSRILVVDMLNGRIDSKMITGFLVYDAHRVTEISIEAFIVRMYREVNRQGFIKGFSDDAVSLSAGFNKMEQVLKHLYMRKAHLYPRFQMDVNQCLAEHQPQVYEIEVGYSPQMTTIQEALLVALEATMKELQRSTKALDATELTIEKAMTKSFSNMIRRQLDPLWHKLPMKTKQLVGDLTTLRQLLSYLPRYDAISYYSFLLSHETMNGQQRFPSPWLFTEAADRLLRAAKDRLYQLVDTKTRKPINIRRQAVTKGAPSREAVELEFTLEANPKWDALVQILDEVNQEMAETERVVLGGSNVLVMVKDERTCAQLRECLTLGVGGMMKRRFCHYLLQKEAAIKKKGGSITSLGLEQQLLMDAAKKRANQLQLDRKQPAAKGKAKKRDRDATNSNPNVVYGKDVASFGMSMEELEALITAEEKLVQNKRRFQEGTKATAAQTKAMKLSLAVIEPKNEVVICTYAQALSEGYGALSLLQDLMPSVVVLYDPDMAFIRELEVFHATQTTPLEIYFMQYEESAEQQTYLSEIAKEKRAFDALIHQKAHLMMPANVYDLPIQLRMQRKQQPEYSMDTRSGGRARAQRAGVKVVVDVREFRSALPSMLHRDGMLVLPVTLEVGDYVLSPSICVERKSVSDLFGSLNSGRLYNQAESMGRHYELPVLLIEFAQGKAFSLQDPSEIGSEIVASNITSKLSLLVLHFPSLRIVWSRSPHATVEIFKSIKKNQDEPDMETAAAVGTGANTGATSNGTSTSENGLSYNTSAVDVLKRLPGINEHNFRKVLAQVTNLAELSRLSLDELSAIIGKVCAKKLHAFSHTSL</sequence>
<dbReference type="Pfam" id="PF02732">
    <property type="entry name" value="ERCC4"/>
    <property type="match status" value="1"/>
</dbReference>
<evidence type="ECO:0000256" key="6">
    <source>
        <dbReference type="ARBA" id="ARBA00022801"/>
    </source>
</evidence>
<feature type="transmembrane region" description="Helical" evidence="11">
    <location>
        <begin position="571"/>
        <end position="589"/>
    </location>
</feature>
<dbReference type="SUPFAM" id="SSF47781">
    <property type="entry name" value="RuvA domain 2-like"/>
    <property type="match status" value="1"/>
</dbReference>